<evidence type="ECO:0000256" key="5">
    <source>
        <dbReference type="ARBA" id="ARBA00022856"/>
    </source>
</evidence>
<dbReference type="GO" id="GO:0016887">
    <property type="term" value="F:ATP hydrolysis activity"/>
    <property type="evidence" value="ECO:0007669"/>
    <property type="project" value="InterPro"/>
</dbReference>
<evidence type="ECO:0000256" key="6">
    <source>
        <dbReference type="ARBA" id="ARBA00022927"/>
    </source>
</evidence>
<proteinExistence type="inferred from homology"/>
<dbReference type="InterPro" id="IPR017871">
    <property type="entry name" value="ABC_transporter-like_CS"/>
</dbReference>
<keyword evidence="6" id="KW-0653">Protein transport</keyword>
<evidence type="ECO:0000313" key="8">
    <source>
        <dbReference type="EMBL" id="GCF95342.1"/>
    </source>
</evidence>
<evidence type="ECO:0000313" key="9">
    <source>
        <dbReference type="Proteomes" id="UP000290567"/>
    </source>
</evidence>
<reference evidence="9" key="1">
    <citation type="submission" date="2019-02" db="EMBL/GenBank/DDBJ databases">
        <title>Draft genome sequence of Enterococcus sp. Gos25-1.</title>
        <authorList>
            <person name="Tanaka N."/>
            <person name="Shiwa Y."/>
            <person name="Fujita N."/>
        </authorList>
    </citation>
    <scope>NUCLEOTIDE SEQUENCE [LARGE SCALE GENOMIC DNA]</scope>
    <source>
        <strain evidence="9">Gos25-1</strain>
    </source>
</reference>
<keyword evidence="4 8" id="KW-0067">ATP-binding</keyword>
<keyword evidence="5" id="KW-0571">Peptide transport</keyword>
<evidence type="ECO:0000259" key="7">
    <source>
        <dbReference type="PROSITE" id="PS50893"/>
    </source>
</evidence>
<dbReference type="OrthoDB" id="9802264at2"/>
<dbReference type="InterPro" id="IPR003593">
    <property type="entry name" value="AAA+_ATPase"/>
</dbReference>
<evidence type="ECO:0000256" key="1">
    <source>
        <dbReference type="ARBA" id="ARBA00005417"/>
    </source>
</evidence>
<dbReference type="Pfam" id="PF08352">
    <property type="entry name" value="oligo_HPY"/>
    <property type="match status" value="1"/>
</dbReference>
<dbReference type="GO" id="GO:0015031">
    <property type="term" value="P:protein transport"/>
    <property type="evidence" value="ECO:0007669"/>
    <property type="project" value="UniProtKB-KW"/>
</dbReference>
<dbReference type="GO" id="GO:0005524">
    <property type="term" value="F:ATP binding"/>
    <property type="evidence" value="ECO:0007669"/>
    <property type="project" value="UniProtKB-KW"/>
</dbReference>
<dbReference type="GO" id="GO:0015833">
    <property type="term" value="P:peptide transport"/>
    <property type="evidence" value="ECO:0007669"/>
    <property type="project" value="UniProtKB-KW"/>
</dbReference>
<evidence type="ECO:0000256" key="4">
    <source>
        <dbReference type="ARBA" id="ARBA00022840"/>
    </source>
</evidence>
<evidence type="ECO:0000256" key="2">
    <source>
        <dbReference type="ARBA" id="ARBA00022448"/>
    </source>
</evidence>
<dbReference type="SMART" id="SM00382">
    <property type="entry name" value="AAA"/>
    <property type="match status" value="1"/>
</dbReference>
<dbReference type="PROSITE" id="PS50893">
    <property type="entry name" value="ABC_TRANSPORTER_2"/>
    <property type="match status" value="1"/>
</dbReference>
<keyword evidence="2" id="KW-0813">Transport</keyword>
<dbReference type="SUPFAM" id="SSF52540">
    <property type="entry name" value="P-loop containing nucleoside triphosphate hydrolases"/>
    <property type="match status" value="1"/>
</dbReference>
<dbReference type="InterPro" id="IPR050319">
    <property type="entry name" value="ABC_transp_ATP-bind"/>
</dbReference>
<dbReference type="PANTHER" id="PTHR43776:SF8">
    <property type="entry name" value="ABC TRANSPORTER, ATP-BINDING PROTEIN"/>
    <property type="match status" value="1"/>
</dbReference>
<evidence type="ECO:0000256" key="3">
    <source>
        <dbReference type="ARBA" id="ARBA00022741"/>
    </source>
</evidence>
<gene>
    <name evidence="8" type="primary">appF</name>
    <name evidence="8" type="ORF">NRIC_32330</name>
</gene>
<dbReference type="GO" id="GO:0055085">
    <property type="term" value="P:transmembrane transport"/>
    <property type="evidence" value="ECO:0007669"/>
    <property type="project" value="UniProtKB-ARBA"/>
</dbReference>
<dbReference type="EMBL" id="BJCC01000031">
    <property type="protein sequence ID" value="GCF95342.1"/>
    <property type="molecule type" value="Genomic_DNA"/>
</dbReference>
<keyword evidence="3" id="KW-0547">Nucleotide-binding</keyword>
<dbReference type="InterPro" id="IPR027417">
    <property type="entry name" value="P-loop_NTPase"/>
</dbReference>
<protein>
    <submittedName>
        <fullName evidence="8">Oligopeptide transport ATP-binding protein AppF</fullName>
    </submittedName>
</protein>
<accession>A0A4P5PI61</accession>
<dbReference type="Pfam" id="PF00005">
    <property type="entry name" value="ABC_tran"/>
    <property type="match status" value="1"/>
</dbReference>
<dbReference type="CDD" id="cd03257">
    <property type="entry name" value="ABC_NikE_OppD_transporters"/>
    <property type="match status" value="1"/>
</dbReference>
<sequence>MEDSIVVLEHVKKYFDIRDSDGKKGTLRAVDDVSFAIKKGETFGLVGESGCGKSTLGKTLLNLSPITDGTIHIEGKDVSQLKGRSEKVQFGSKVQLVFQDPSACLNPRNKIGTILAEPFKIHFKKTMNKQEMEQKIDELLTMVGLAPEYKHRYPHEMSGGQKQRIGIARALALNPDIIICDEPVSALDVSIQAQVINLLEELQEKLDLTYLFISHDLGVVYHMCDRIAVMYLGNIVELADKKALYEETLHPYTQALISAAPSIDQVKKERIVLKGDVPSPSDPPKGCKFHTRCPYTMDICKKEKPLLEEVKDNHYVACHLCKQRN</sequence>
<dbReference type="AlphaFoldDB" id="A0A4P5PI61"/>
<dbReference type="InterPro" id="IPR013563">
    <property type="entry name" value="Oligopep_ABC_C"/>
</dbReference>
<dbReference type="PROSITE" id="PS00211">
    <property type="entry name" value="ABC_TRANSPORTER_1"/>
    <property type="match status" value="1"/>
</dbReference>
<dbReference type="Proteomes" id="UP000290567">
    <property type="component" value="Unassembled WGS sequence"/>
</dbReference>
<dbReference type="Gene3D" id="3.40.50.300">
    <property type="entry name" value="P-loop containing nucleotide triphosphate hydrolases"/>
    <property type="match status" value="1"/>
</dbReference>
<comment type="caution">
    <text evidence="8">The sequence shown here is derived from an EMBL/GenBank/DDBJ whole genome shotgun (WGS) entry which is preliminary data.</text>
</comment>
<dbReference type="InterPro" id="IPR003439">
    <property type="entry name" value="ABC_transporter-like_ATP-bd"/>
</dbReference>
<dbReference type="PANTHER" id="PTHR43776">
    <property type="entry name" value="TRANSPORT ATP-BINDING PROTEIN"/>
    <property type="match status" value="1"/>
</dbReference>
<dbReference type="RefSeq" id="WP_146623738.1">
    <property type="nucleotide sequence ID" value="NZ_BJCC01000031.1"/>
</dbReference>
<comment type="similarity">
    <text evidence="1">Belongs to the ABC transporter superfamily.</text>
</comment>
<name>A0A4P5PI61_9ENTE</name>
<organism evidence="8 9">
    <name type="scientific">Enterococcus florum</name>
    <dbReference type="NCBI Taxonomy" id="2480627"/>
    <lineage>
        <taxon>Bacteria</taxon>
        <taxon>Bacillati</taxon>
        <taxon>Bacillota</taxon>
        <taxon>Bacilli</taxon>
        <taxon>Lactobacillales</taxon>
        <taxon>Enterococcaceae</taxon>
        <taxon>Enterococcus</taxon>
    </lineage>
</organism>
<keyword evidence="9" id="KW-1185">Reference proteome</keyword>
<feature type="domain" description="ABC transporter" evidence="7">
    <location>
        <begin position="6"/>
        <end position="257"/>
    </location>
</feature>
<dbReference type="NCBIfam" id="TIGR01727">
    <property type="entry name" value="oligo_HPY"/>
    <property type="match status" value="1"/>
</dbReference>
<dbReference type="FunFam" id="3.40.50.300:FF:000016">
    <property type="entry name" value="Oligopeptide ABC transporter ATP-binding component"/>
    <property type="match status" value="1"/>
</dbReference>